<feature type="region of interest" description="Disordered" evidence="1">
    <location>
        <begin position="53"/>
        <end position="101"/>
    </location>
</feature>
<dbReference type="Proteomes" id="UP000322873">
    <property type="component" value="Unassembled WGS sequence"/>
</dbReference>
<dbReference type="AlphaFoldDB" id="A0A5M9JRN6"/>
<gene>
    <name evidence="2" type="ORF">EYC84_002076</name>
</gene>
<name>A0A5M9JRN6_MONFR</name>
<proteinExistence type="predicted"/>
<evidence type="ECO:0000313" key="2">
    <source>
        <dbReference type="EMBL" id="KAA8572164.1"/>
    </source>
</evidence>
<comment type="caution">
    <text evidence="2">The sequence shown here is derived from an EMBL/GenBank/DDBJ whole genome shotgun (WGS) entry which is preliminary data.</text>
</comment>
<evidence type="ECO:0000256" key="1">
    <source>
        <dbReference type="SAM" id="MobiDB-lite"/>
    </source>
</evidence>
<keyword evidence="3" id="KW-1185">Reference proteome</keyword>
<sequence length="101" mass="11026">MDVVCALVQDLATVFPPAHQRRVSHLHSQPPIQTKAVTQFPYPPSVTTLIKIRGHTHSPGDTSPNPKIHHIVHPPPALDLTSPISIHPSHTLPLVHSHPTP</sequence>
<evidence type="ECO:0000313" key="3">
    <source>
        <dbReference type="Proteomes" id="UP000322873"/>
    </source>
</evidence>
<protein>
    <submittedName>
        <fullName evidence="2">Uncharacterized protein</fullName>
    </submittedName>
</protein>
<organism evidence="2 3">
    <name type="scientific">Monilinia fructicola</name>
    <name type="common">Brown rot fungus</name>
    <name type="synonym">Ciboria fructicola</name>
    <dbReference type="NCBI Taxonomy" id="38448"/>
    <lineage>
        <taxon>Eukaryota</taxon>
        <taxon>Fungi</taxon>
        <taxon>Dikarya</taxon>
        <taxon>Ascomycota</taxon>
        <taxon>Pezizomycotina</taxon>
        <taxon>Leotiomycetes</taxon>
        <taxon>Helotiales</taxon>
        <taxon>Sclerotiniaceae</taxon>
        <taxon>Monilinia</taxon>
    </lineage>
</organism>
<reference evidence="2 3" key="1">
    <citation type="submission" date="2019-06" db="EMBL/GenBank/DDBJ databases">
        <title>Genome Sequence of the Brown Rot Fungal Pathogen Monilinia fructicola.</title>
        <authorList>
            <person name="De Miccolis Angelini R.M."/>
            <person name="Landi L."/>
            <person name="Abate D."/>
            <person name="Pollastro S."/>
            <person name="Romanazzi G."/>
            <person name="Faretra F."/>
        </authorList>
    </citation>
    <scope>NUCLEOTIDE SEQUENCE [LARGE SCALE GENOMIC DNA]</scope>
    <source>
        <strain evidence="2 3">Mfrc123</strain>
    </source>
</reference>
<accession>A0A5M9JRN6</accession>
<dbReference type="EMBL" id="VICG01000005">
    <property type="protein sequence ID" value="KAA8572164.1"/>
    <property type="molecule type" value="Genomic_DNA"/>
</dbReference>